<feature type="transmembrane region" description="Helical" evidence="6">
    <location>
        <begin position="12"/>
        <end position="29"/>
    </location>
</feature>
<name>A0ABT9Z677_9BACI</name>
<feature type="transmembrane region" description="Helical" evidence="6">
    <location>
        <begin position="129"/>
        <end position="149"/>
    </location>
</feature>
<evidence type="ECO:0000256" key="2">
    <source>
        <dbReference type="ARBA" id="ARBA00005268"/>
    </source>
</evidence>
<evidence type="ECO:0000256" key="1">
    <source>
        <dbReference type="ARBA" id="ARBA00004141"/>
    </source>
</evidence>
<dbReference type="InterPro" id="IPR005226">
    <property type="entry name" value="UPF0014_fam"/>
</dbReference>
<comment type="similarity">
    <text evidence="2">Belongs to the UPF0014 family.</text>
</comment>
<dbReference type="Pfam" id="PF03649">
    <property type="entry name" value="UPF0014"/>
    <property type="match status" value="1"/>
</dbReference>
<feature type="transmembrane region" description="Helical" evidence="6">
    <location>
        <begin position="226"/>
        <end position="248"/>
    </location>
</feature>
<feature type="transmembrane region" description="Helical" evidence="6">
    <location>
        <begin position="197"/>
        <end position="220"/>
    </location>
</feature>
<protein>
    <submittedName>
        <fullName evidence="7">ABC transport system permease protein</fullName>
    </submittedName>
</protein>
<dbReference type="PANTHER" id="PTHR30028">
    <property type="entry name" value="UPF0014 INNER MEMBRANE PROTEIN YBBM-RELATED"/>
    <property type="match status" value="1"/>
</dbReference>
<accession>A0ABT9Z677</accession>
<evidence type="ECO:0000256" key="3">
    <source>
        <dbReference type="ARBA" id="ARBA00022692"/>
    </source>
</evidence>
<feature type="transmembrane region" description="Helical" evidence="6">
    <location>
        <begin position="96"/>
        <end position="117"/>
    </location>
</feature>
<keyword evidence="4 6" id="KW-1133">Transmembrane helix</keyword>
<comment type="caution">
    <text evidence="7">The sequence shown here is derived from an EMBL/GenBank/DDBJ whole genome shotgun (WGS) entry which is preliminary data.</text>
</comment>
<feature type="transmembrane region" description="Helical" evidence="6">
    <location>
        <begin position="41"/>
        <end position="60"/>
    </location>
</feature>
<keyword evidence="5 6" id="KW-0472">Membrane</keyword>
<evidence type="ECO:0000256" key="4">
    <source>
        <dbReference type="ARBA" id="ARBA00022989"/>
    </source>
</evidence>
<dbReference type="EMBL" id="JAUSTZ010000009">
    <property type="protein sequence ID" value="MDQ0227520.1"/>
    <property type="molecule type" value="Genomic_DNA"/>
</dbReference>
<proteinExistence type="inferred from homology"/>
<dbReference type="PANTHER" id="PTHR30028:SF0">
    <property type="entry name" value="PROTEIN ALUMINUM SENSITIVE 3"/>
    <property type="match status" value="1"/>
</dbReference>
<evidence type="ECO:0000313" key="7">
    <source>
        <dbReference type="EMBL" id="MDQ0227520.1"/>
    </source>
</evidence>
<dbReference type="RefSeq" id="WP_174881243.1">
    <property type="nucleotide sequence ID" value="NZ_CADEPK010000332.1"/>
</dbReference>
<organism evidence="7 8">
    <name type="scientific">Metabacillus niabensis</name>
    <dbReference type="NCBI Taxonomy" id="324854"/>
    <lineage>
        <taxon>Bacteria</taxon>
        <taxon>Bacillati</taxon>
        <taxon>Bacillota</taxon>
        <taxon>Bacilli</taxon>
        <taxon>Bacillales</taxon>
        <taxon>Bacillaceae</taxon>
        <taxon>Metabacillus</taxon>
    </lineage>
</organism>
<sequence length="260" mass="29018">MTNVIKDIEFWRLAVGYVFILLLIGFVKWRGLKREIQIMVSTARMTLQLILVGYILTYIFENPNPFLILLIVLLMLSFAIYNTFKQVGRPLNKKMKQIIAISITSGSIITLAYFNFVVIHFEPWYQPQYLIPIAGMIIGNSMTGITLGVKHLIDGVQREKQLIEGALMLGAKPEVATKSIVNSAFESAILPTINNMVGMGIVFLPGMMTGQILAGISPLIAVEYQVAVLLGISGSVALTMVIFTQFGYRTFFNQRNQFIG</sequence>
<evidence type="ECO:0000313" key="8">
    <source>
        <dbReference type="Proteomes" id="UP001232245"/>
    </source>
</evidence>
<keyword evidence="3 6" id="KW-0812">Transmembrane</keyword>
<keyword evidence="8" id="KW-1185">Reference proteome</keyword>
<comment type="subcellular location">
    <subcellularLocation>
        <location evidence="1">Membrane</location>
        <topology evidence="1">Multi-pass membrane protein</topology>
    </subcellularLocation>
</comment>
<feature type="transmembrane region" description="Helical" evidence="6">
    <location>
        <begin position="66"/>
        <end position="84"/>
    </location>
</feature>
<dbReference type="Proteomes" id="UP001232245">
    <property type="component" value="Unassembled WGS sequence"/>
</dbReference>
<reference evidence="7 8" key="1">
    <citation type="submission" date="2023-07" db="EMBL/GenBank/DDBJ databases">
        <title>Genomic Encyclopedia of Type Strains, Phase IV (KMG-IV): sequencing the most valuable type-strain genomes for metagenomic binning, comparative biology and taxonomic classification.</title>
        <authorList>
            <person name="Goeker M."/>
        </authorList>
    </citation>
    <scope>NUCLEOTIDE SEQUENCE [LARGE SCALE GENOMIC DNA]</scope>
    <source>
        <strain evidence="7 8">DSM 17723</strain>
    </source>
</reference>
<gene>
    <name evidence="7" type="ORF">J2S02_003865</name>
</gene>
<evidence type="ECO:0000256" key="6">
    <source>
        <dbReference type="SAM" id="Phobius"/>
    </source>
</evidence>
<evidence type="ECO:0000256" key="5">
    <source>
        <dbReference type="ARBA" id="ARBA00023136"/>
    </source>
</evidence>